<name>A0AAE0C4J5_9CHLO</name>
<dbReference type="Proteomes" id="UP001190700">
    <property type="component" value="Unassembled WGS sequence"/>
</dbReference>
<comment type="caution">
    <text evidence="1">The sequence shown here is derived from an EMBL/GenBank/DDBJ whole genome shotgun (WGS) entry which is preliminary data.</text>
</comment>
<keyword evidence="2" id="KW-1185">Reference proteome</keyword>
<dbReference type="AlphaFoldDB" id="A0AAE0C4J5"/>
<protein>
    <submittedName>
        <fullName evidence="1">Uncharacterized protein</fullName>
    </submittedName>
</protein>
<reference evidence="1 2" key="1">
    <citation type="journal article" date="2015" name="Genome Biol. Evol.">
        <title>Comparative Genomics of a Bacterivorous Green Alga Reveals Evolutionary Causalities and Consequences of Phago-Mixotrophic Mode of Nutrition.</title>
        <authorList>
            <person name="Burns J.A."/>
            <person name="Paasch A."/>
            <person name="Narechania A."/>
            <person name="Kim E."/>
        </authorList>
    </citation>
    <scope>NUCLEOTIDE SEQUENCE [LARGE SCALE GENOMIC DNA]</scope>
    <source>
        <strain evidence="1 2">PLY_AMNH</strain>
    </source>
</reference>
<dbReference type="EMBL" id="LGRX02028233">
    <property type="protein sequence ID" value="KAK3248306.1"/>
    <property type="molecule type" value="Genomic_DNA"/>
</dbReference>
<accession>A0AAE0C4J5</accession>
<gene>
    <name evidence="1" type="ORF">CYMTET_42224</name>
</gene>
<evidence type="ECO:0000313" key="2">
    <source>
        <dbReference type="Proteomes" id="UP001190700"/>
    </source>
</evidence>
<evidence type="ECO:0000313" key="1">
    <source>
        <dbReference type="EMBL" id="KAK3248306.1"/>
    </source>
</evidence>
<proteinExistence type="predicted"/>
<sequence length="193" mass="21671">MYTSVGVLSEYKDGLDVKDILTKMIDPDTNTITFKQGQRFNDVFGKDPAPFHPKILKVKYTVGGVPYEESILEVVTKPRVIGKIAAKIEVAEPPKPPEIKLRVNKAVYGAGSEGHECDVTEFVKSMIDEETDCITFPKTMKFNECFGGDPAMFQTKTLSVDYTLNGVDRNVKIPELRKEDVLITDECGERRFQ</sequence>
<organism evidence="1 2">
    <name type="scientific">Cymbomonas tetramitiformis</name>
    <dbReference type="NCBI Taxonomy" id="36881"/>
    <lineage>
        <taxon>Eukaryota</taxon>
        <taxon>Viridiplantae</taxon>
        <taxon>Chlorophyta</taxon>
        <taxon>Pyramimonadophyceae</taxon>
        <taxon>Pyramimonadales</taxon>
        <taxon>Pyramimonadaceae</taxon>
        <taxon>Cymbomonas</taxon>
    </lineage>
</organism>